<dbReference type="GeneID" id="25471717"/>
<dbReference type="Proteomes" id="UP000030754">
    <property type="component" value="Unassembled WGS sequence"/>
</dbReference>
<dbReference type="PROSITE" id="PS50089">
    <property type="entry name" value="ZF_RING_2"/>
    <property type="match status" value="1"/>
</dbReference>
<evidence type="ECO:0000313" key="6">
    <source>
        <dbReference type="Proteomes" id="UP000030754"/>
    </source>
</evidence>
<feature type="domain" description="RING-type" evidence="4">
    <location>
        <begin position="178"/>
        <end position="217"/>
    </location>
</feature>
<proteinExistence type="predicted"/>
<dbReference type="GO" id="GO:0008270">
    <property type="term" value="F:zinc ion binding"/>
    <property type="evidence" value="ECO:0007669"/>
    <property type="project" value="UniProtKB-KW"/>
</dbReference>
<keyword evidence="1" id="KW-0862">Zinc</keyword>
<feature type="compositionally biased region" description="Polar residues" evidence="2">
    <location>
        <begin position="95"/>
        <end position="108"/>
    </location>
</feature>
<dbReference type="PANTHER" id="PTHR12109:SF5">
    <property type="entry name" value="RING-TYPE DOMAIN-CONTAINING PROTEIN"/>
    <property type="match status" value="1"/>
</dbReference>
<dbReference type="PANTHER" id="PTHR12109">
    <property type="entry name" value="RING FINGER PROTEIN 141-RELATED"/>
    <property type="match status" value="1"/>
</dbReference>
<evidence type="ECO:0000256" key="1">
    <source>
        <dbReference type="PROSITE-ProRule" id="PRU00175"/>
    </source>
</evidence>
<evidence type="ECO:0000256" key="2">
    <source>
        <dbReference type="SAM" id="MobiDB-lite"/>
    </source>
</evidence>
<dbReference type="VEuPathDB" id="ToxoDB:ENH_00015370"/>
<dbReference type="AlphaFoldDB" id="U6MEG7"/>
<keyword evidence="3" id="KW-0732">Signal</keyword>
<dbReference type="InterPro" id="IPR001841">
    <property type="entry name" value="Znf_RING"/>
</dbReference>
<dbReference type="Pfam" id="PF13920">
    <property type="entry name" value="zf-C3HC4_3"/>
    <property type="match status" value="1"/>
</dbReference>
<feature type="compositionally biased region" description="Acidic residues" evidence="2">
    <location>
        <begin position="123"/>
        <end position="132"/>
    </location>
</feature>
<evidence type="ECO:0000313" key="5">
    <source>
        <dbReference type="EMBL" id="CDJ62421.1"/>
    </source>
</evidence>
<accession>U6MEG7</accession>
<dbReference type="InterPro" id="IPR013083">
    <property type="entry name" value="Znf_RING/FYVE/PHD"/>
</dbReference>
<dbReference type="RefSeq" id="XP_013439783.1">
    <property type="nucleotide sequence ID" value="XM_013584329.1"/>
</dbReference>
<keyword evidence="1" id="KW-0479">Metal-binding</keyword>
<reference evidence="5" key="2">
    <citation type="submission" date="2013-10" db="EMBL/GenBank/DDBJ databases">
        <authorList>
            <person name="Aslett M."/>
        </authorList>
    </citation>
    <scope>NUCLEOTIDE SEQUENCE [LARGE SCALE GENOMIC DNA]</scope>
    <source>
        <strain evidence="5">Houghton</strain>
    </source>
</reference>
<dbReference type="Gene3D" id="3.30.40.10">
    <property type="entry name" value="Zinc/RING finger domain, C3HC4 (zinc finger)"/>
    <property type="match status" value="1"/>
</dbReference>
<reference evidence="5" key="1">
    <citation type="submission" date="2013-10" db="EMBL/GenBank/DDBJ databases">
        <title>Genomic analysis of the causative agents of coccidiosis in chickens.</title>
        <authorList>
            <person name="Reid A.J."/>
            <person name="Blake D."/>
            <person name="Billington K."/>
            <person name="Browne H."/>
            <person name="Dunn M."/>
            <person name="Hung S."/>
            <person name="Kawahara F."/>
            <person name="Miranda-Saavedra D."/>
            <person name="Mourier T."/>
            <person name="Nagra H."/>
            <person name="Otto T.D."/>
            <person name="Rawlings N."/>
            <person name="Sanchez A."/>
            <person name="Sanders M."/>
            <person name="Subramaniam C."/>
            <person name="Tay Y."/>
            <person name="Dear P."/>
            <person name="Doerig C."/>
            <person name="Gruber A."/>
            <person name="Parkinson J."/>
            <person name="Shirley M."/>
            <person name="Wan K.L."/>
            <person name="Berriman M."/>
            <person name="Tomley F."/>
            <person name="Pain A."/>
        </authorList>
    </citation>
    <scope>NUCLEOTIDE SEQUENCE [LARGE SCALE GENOMIC DNA]</scope>
    <source>
        <strain evidence="5">Houghton</strain>
    </source>
</reference>
<name>U6MEG7_9EIME</name>
<evidence type="ECO:0000259" key="4">
    <source>
        <dbReference type="PROSITE" id="PS50089"/>
    </source>
</evidence>
<dbReference type="InterPro" id="IPR047126">
    <property type="entry name" value="RNF141-like"/>
</dbReference>
<gene>
    <name evidence="5" type="ORF">ENH_00015370</name>
</gene>
<keyword evidence="1" id="KW-0863">Zinc-finger</keyword>
<sequence length="249" mass="25997">MLFAAFVSICFIANHSRALTDDVEQRAPNDRGISSLPASSAAAAAAAVGPPLMCDMKLTLERVSEHFYRIGGPAEGPSAHDHLQAQGPLYGEPLKTSNPTAVQDSTGEGNPLQWAPPGGTTTDQEETIEGDPQDTLTQGAAEADVTTAVDVQPAAGANAAPTDVTPSEEKLLRESELCIICCNTMASAVLLFCGHGGLCFSCAQTCFHRSGLCPTCRCPVKGVLELKDREGNQMVEGAQLEGVVRDVAS</sequence>
<dbReference type="EMBL" id="HG722462">
    <property type="protein sequence ID" value="CDJ62421.1"/>
    <property type="molecule type" value="Genomic_DNA"/>
</dbReference>
<feature type="signal peptide" evidence="3">
    <location>
        <begin position="1"/>
        <end position="18"/>
    </location>
</feature>
<keyword evidence="6" id="KW-1185">Reference proteome</keyword>
<evidence type="ECO:0000256" key="3">
    <source>
        <dbReference type="SAM" id="SignalP"/>
    </source>
</evidence>
<dbReference type="OrthoDB" id="3045089at2759"/>
<dbReference type="SUPFAM" id="SSF57850">
    <property type="entry name" value="RING/U-box"/>
    <property type="match status" value="1"/>
</dbReference>
<feature type="chain" id="PRO_5004676105" description="RING-type domain-containing protein" evidence="3">
    <location>
        <begin position="19"/>
        <end position="249"/>
    </location>
</feature>
<organism evidence="5 6">
    <name type="scientific">Eimeria necatrix</name>
    <dbReference type="NCBI Taxonomy" id="51315"/>
    <lineage>
        <taxon>Eukaryota</taxon>
        <taxon>Sar</taxon>
        <taxon>Alveolata</taxon>
        <taxon>Apicomplexa</taxon>
        <taxon>Conoidasida</taxon>
        <taxon>Coccidia</taxon>
        <taxon>Eucoccidiorida</taxon>
        <taxon>Eimeriorina</taxon>
        <taxon>Eimeriidae</taxon>
        <taxon>Eimeria</taxon>
    </lineage>
</organism>
<protein>
    <recommendedName>
        <fullName evidence="4">RING-type domain-containing protein</fullName>
    </recommendedName>
</protein>
<feature type="region of interest" description="Disordered" evidence="2">
    <location>
        <begin position="71"/>
        <end position="132"/>
    </location>
</feature>